<evidence type="ECO:0000256" key="1">
    <source>
        <dbReference type="ARBA" id="ARBA00022988"/>
    </source>
</evidence>
<comment type="caution">
    <text evidence="4">The sequence shown here is derived from an EMBL/GenBank/DDBJ whole genome shotgun (WGS) entry which is preliminary data.</text>
</comment>
<evidence type="ECO:0000313" key="4">
    <source>
        <dbReference type="EMBL" id="RJF89740.1"/>
    </source>
</evidence>
<dbReference type="InterPro" id="IPR038277">
    <property type="entry name" value="UreF_sf"/>
</dbReference>
<dbReference type="OrthoDB" id="9798772at2"/>
<evidence type="ECO:0000256" key="3">
    <source>
        <dbReference type="HAMAP-Rule" id="MF_01385"/>
    </source>
</evidence>
<dbReference type="PANTHER" id="PTHR33620">
    <property type="entry name" value="UREASE ACCESSORY PROTEIN F"/>
    <property type="match status" value="1"/>
</dbReference>
<proteinExistence type="inferred from homology"/>
<sequence>MTTDGALYRLMAWLSPSYPVGAFSHSHGLEWAVEMGWVRDRQALVDWLNDLLAAGSVWNDAVLFTHAHAAGGDAAKLHALAELASAAAPSRERQVEALAQGSAFKMISVTSWPVPALASVPDTVAFPIVVAAQAAGHGIELRPALTAYLHGFVANLVSAAQRLVPLGQTDGQKAIAALMPAVEATVERAAALDTQADPFEAMGGAALASDIAAMRHETQYTRLFRT</sequence>
<dbReference type="PANTHER" id="PTHR33620:SF1">
    <property type="entry name" value="UREASE ACCESSORY PROTEIN F"/>
    <property type="match status" value="1"/>
</dbReference>
<evidence type="ECO:0000313" key="5">
    <source>
        <dbReference type="Proteomes" id="UP000284605"/>
    </source>
</evidence>
<dbReference type="Pfam" id="PF01730">
    <property type="entry name" value="UreF"/>
    <property type="match status" value="1"/>
</dbReference>
<dbReference type="EMBL" id="QYUK01000011">
    <property type="protein sequence ID" value="RJF89740.1"/>
    <property type="molecule type" value="Genomic_DNA"/>
</dbReference>
<dbReference type="InterPro" id="IPR002639">
    <property type="entry name" value="UreF"/>
</dbReference>
<dbReference type="GO" id="GO:0016151">
    <property type="term" value="F:nickel cation binding"/>
    <property type="evidence" value="ECO:0007669"/>
    <property type="project" value="UniProtKB-UniRule"/>
</dbReference>
<dbReference type="PIRSF" id="PIRSF009467">
    <property type="entry name" value="Ureas_acces_UreF"/>
    <property type="match status" value="1"/>
</dbReference>
<dbReference type="Gene3D" id="1.10.4190.10">
    <property type="entry name" value="Urease accessory protein UreF"/>
    <property type="match status" value="1"/>
</dbReference>
<keyword evidence="2 3" id="KW-0143">Chaperone</keyword>
<comment type="function">
    <text evidence="3">Required for maturation of urease via the functional incorporation of the urease nickel metallocenter.</text>
</comment>
<comment type="similarity">
    <text evidence="3">Belongs to the UreF family.</text>
</comment>
<gene>
    <name evidence="3" type="primary">ureF</name>
    <name evidence="4" type="ORF">D3874_24515</name>
</gene>
<dbReference type="HAMAP" id="MF_01385">
    <property type="entry name" value="UreF"/>
    <property type="match status" value="1"/>
</dbReference>
<reference evidence="4 5" key="1">
    <citation type="submission" date="2018-09" db="EMBL/GenBank/DDBJ databases">
        <authorList>
            <person name="Zhu H."/>
        </authorList>
    </citation>
    <scope>NUCLEOTIDE SEQUENCE [LARGE SCALE GENOMIC DNA]</scope>
    <source>
        <strain evidence="4 5">K1W22B-8</strain>
    </source>
</reference>
<organism evidence="4 5">
    <name type="scientific">Oleomonas cavernae</name>
    <dbReference type="NCBI Taxonomy" id="2320859"/>
    <lineage>
        <taxon>Bacteria</taxon>
        <taxon>Pseudomonadati</taxon>
        <taxon>Pseudomonadota</taxon>
        <taxon>Alphaproteobacteria</taxon>
        <taxon>Acetobacterales</taxon>
        <taxon>Acetobacteraceae</taxon>
        <taxon>Oleomonas</taxon>
    </lineage>
</organism>
<protein>
    <recommendedName>
        <fullName evidence="3">Urease accessory protein UreF</fullName>
    </recommendedName>
</protein>
<dbReference type="Proteomes" id="UP000284605">
    <property type="component" value="Unassembled WGS sequence"/>
</dbReference>
<name>A0A418WIC6_9PROT</name>
<dbReference type="GO" id="GO:0005737">
    <property type="term" value="C:cytoplasm"/>
    <property type="evidence" value="ECO:0007669"/>
    <property type="project" value="UniProtKB-SubCell"/>
</dbReference>
<keyword evidence="3" id="KW-0963">Cytoplasm</keyword>
<keyword evidence="1 3" id="KW-0996">Nickel insertion</keyword>
<dbReference type="AlphaFoldDB" id="A0A418WIC6"/>
<keyword evidence="5" id="KW-1185">Reference proteome</keyword>
<evidence type="ECO:0000256" key="2">
    <source>
        <dbReference type="ARBA" id="ARBA00023186"/>
    </source>
</evidence>
<dbReference type="RefSeq" id="WP_119781919.1">
    <property type="nucleotide sequence ID" value="NZ_QYUK01000011.1"/>
</dbReference>
<accession>A0A418WIC6</accession>
<comment type="subunit">
    <text evidence="3">UreD, UreF and UreG form a complex that acts as a GTP-hydrolysis-dependent molecular chaperone, activating the urease apoprotein by helping to assemble the nickel containing metallocenter of UreC. The UreE protein probably delivers the nickel.</text>
</comment>
<comment type="subcellular location">
    <subcellularLocation>
        <location evidence="3">Cytoplasm</location>
    </subcellularLocation>
</comment>